<dbReference type="RefSeq" id="WP_099064380.1">
    <property type="nucleotide sequence ID" value="NZ_CBCPHK010000025.1"/>
</dbReference>
<proteinExistence type="predicted"/>
<dbReference type="GeneID" id="83699840"/>
<organism evidence="1 2">
    <name type="scientific">Serratia proteamaculans</name>
    <dbReference type="NCBI Taxonomy" id="28151"/>
    <lineage>
        <taxon>Bacteria</taxon>
        <taxon>Pseudomonadati</taxon>
        <taxon>Pseudomonadota</taxon>
        <taxon>Gammaproteobacteria</taxon>
        <taxon>Enterobacterales</taxon>
        <taxon>Yersiniaceae</taxon>
        <taxon>Serratia</taxon>
    </lineage>
</organism>
<dbReference type="EMBL" id="CP068391">
    <property type="protein sequence ID" value="QQX52513.1"/>
    <property type="molecule type" value="Genomic_DNA"/>
</dbReference>
<gene>
    <name evidence="1" type="ORF">JKX24_20395</name>
</gene>
<evidence type="ECO:0000313" key="1">
    <source>
        <dbReference type="EMBL" id="QQX52513.1"/>
    </source>
</evidence>
<dbReference type="Proteomes" id="UP000596176">
    <property type="component" value="Chromosome"/>
</dbReference>
<name>A0A7U0N559_SERPR</name>
<dbReference type="AlphaFoldDB" id="A0A7U0N559"/>
<sequence length="66" mass="7910">MKDRDLNDPTLTIQEEKEIMIEILQQHLRWQMANPPPPEEVPILELIGPVQKSKRRMVRKLLRKQL</sequence>
<protein>
    <submittedName>
        <fullName evidence="1">Uncharacterized protein</fullName>
    </submittedName>
</protein>
<accession>A0A7U0N559</accession>
<evidence type="ECO:0000313" key="2">
    <source>
        <dbReference type="Proteomes" id="UP000596176"/>
    </source>
</evidence>
<reference evidence="1 2" key="1">
    <citation type="submission" date="2021-01" db="EMBL/GenBank/DDBJ databases">
        <title>Chromosome sequence of Serratia proteamaculans strain 94 rif-r, isolated from spoiled beef.</title>
        <authorList>
            <person name="Zaytseva Y.V."/>
            <person name="Iablokov S.N."/>
            <person name="Klyukina A."/>
        </authorList>
    </citation>
    <scope>NUCLEOTIDE SEQUENCE [LARGE SCALE GENOMIC DNA]</scope>
    <source>
        <strain evidence="1 2">94 rif-r</strain>
    </source>
</reference>